<reference evidence="1 2" key="1">
    <citation type="submission" date="2023-02" db="EMBL/GenBank/DDBJ databases">
        <title>LHISI_Scaffold_Assembly.</title>
        <authorList>
            <person name="Stuart O.P."/>
            <person name="Cleave R."/>
            <person name="Magrath M.J.L."/>
            <person name="Mikheyev A.S."/>
        </authorList>
    </citation>
    <scope>NUCLEOTIDE SEQUENCE [LARGE SCALE GENOMIC DNA]</scope>
    <source>
        <strain evidence="1">Daus_M_001</strain>
        <tissue evidence="1">Leg muscle</tissue>
    </source>
</reference>
<protein>
    <submittedName>
        <fullName evidence="1">Uncharacterized protein</fullName>
    </submittedName>
</protein>
<name>A0ABQ9G3X4_9NEOP</name>
<evidence type="ECO:0000313" key="2">
    <source>
        <dbReference type="Proteomes" id="UP001159363"/>
    </source>
</evidence>
<comment type="caution">
    <text evidence="1">The sequence shown here is derived from an EMBL/GenBank/DDBJ whole genome shotgun (WGS) entry which is preliminary data.</text>
</comment>
<dbReference type="EMBL" id="JARBHB010000017">
    <property type="protein sequence ID" value="KAJ8866201.1"/>
    <property type="molecule type" value="Genomic_DNA"/>
</dbReference>
<accession>A0ABQ9G3X4</accession>
<keyword evidence="2" id="KW-1185">Reference proteome</keyword>
<dbReference type="Proteomes" id="UP001159363">
    <property type="component" value="Chromosome 16"/>
</dbReference>
<evidence type="ECO:0000313" key="1">
    <source>
        <dbReference type="EMBL" id="KAJ8866201.1"/>
    </source>
</evidence>
<organism evidence="1 2">
    <name type="scientific">Dryococelus australis</name>
    <dbReference type="NCBI Taxonomy" id="614101"/>
    <lineage>
        <taxon>Eukaryota</taxon>
        <taxon>Metazoa</taxon>
        <taxon>Ecdysozoa</taxon>
        <taxon>Arthropoda</taxon>
        <taxon>Hexapoda</taxon>
        <taxon>Insecta</taxon>
        <taxon>Pterygota</taxon>
        <taxon>Neoptera</taxon>
        <taxon>Polyneoptera</taxon>
        <taxon>Phasmatodea</taxon>
        <taxon>Verophasmatodea</taxon>
        <taxon>Anareolatae</taxon>
        <taxon>Phasmatidae</taxon>
        <taxon>Eurycanthinae</taxon>
        <taxon>Dryococelus</taxon>
    </lineage>
</organism>
<sequence>MDEIHPTYSYKKEGSQHSPNVAYNFIVDGRHIRVCKNLFMKTWDISTTFLTTVKKMISKETRVIEEELRGNHKNKKKIDETIAQDIRDHIN</sequence>
<gene>
    <name evidence="1" type="ORF">PR048_033725</name>
</gene>
<proteinExistence type="predicted"/>